<evidence type="ECO:0000259" key="2">
    <source>
        <dbReference type="Pfam" id="PF00656"/>
    </source>
</evidence>
<dbReference type="Pfam" id="PF00656">
    <property type="entry name" value="Peptidase_C14"/>
    <property type="match status" value="1"/>
</dbReference>
<evidence type="ECO:0000313" key="4">
    <source>
        <dbReference type="Proteomes" id="UP000317648"/>
    </source>
</evidence>
<dbReference type="EMBL" id="CP036433">
    <property type="protein sequence ID" value="QDU94024.1"/>
    <property type="molecule type" value="Genomic_DNA"/>
</dbReference>
<dbReference type="PANTHER" id="PTHR48104:SF30">
    <property type="entry name" value="METACASPASE-1"/>
    <property type="match status" value="1"/>
</dbReference>
<dbReference type="GO" id="GO:0005737">
    <property type="term" value="C:cytoplasm"/>
    <property type="evidence" value="ECO:0007669"/>
    <property type="project" value="TreeGrafter"/>
</dbReference>
<dbReference type="InterPro" id="IPR011600">
    <property type="entry name" value="Pept_C14_caspase"/>
</dbReference>
<dbReference type="Gene3D" id="3.40.50.1460">
    <property type="match status" value="1"/>
</dbReference>
<keyword evidence="4" id="KW-1185">Reference proteome</keyword>
<evidence type="ECO:0000256" key="1">
    <source>
        <dbReference type="SAM" id="SignalP"/>
    </source>
</evidence>
<dbReference type="KEGG" id="lcre:Pla8534_18100"/>
<evidence type="ECO:0000313" key="3">
    <source>
        <dbReference type="EMBL" id="QDU94024.1"/>
    </source>
</evidence>
<dbReference type="InterPro" id="IPR050452">
    <property type="entry name" value="Metacaspase"/>
</dbReference>
<feature type="signal peptide" evidence="1">
    <location>
        <begin position="1"/>
        <end position="26"/>
    </location>
</feature>
<dbReference type="OrthoDB" id="1491023at2"/>
<accession>A0A518DQD3</accession>
<keyword evidence="1" id="KW-0732">Signal</keyword>
<dbReference type="GO" id="GO:0004197">
    <property type="term" value="F:cysteine-type endopeptidase activity"/>
    <property type="evidence" value="ECO:0007669"/>
    <property type="project" value="InterPro"/>
</dbReference>
<dbReference type="AlphaFoldDB" id="A0A518DQD3"/>
<reference evidence="3 4" key="1">
    <citation type="submission" date="2019-02" db="EMBL/GenBank/DDBJ databases">
        <title>Deep-cultivation of Planctomycetes and their phenomic and genomic characterization uncovers novel biology.</title>
        <authorList>
            <person name="Wiegand S."/>
            <person name="Jogler M."/>
            <person name="Boedeker C."/>
            <person name="Pinto D."/>
            <person name="Vollmers J."/>
            <person name="Rivas-Marin E."/>
            <person name="Kohn T."/>
            <person name="Peeters S.H."/>
            <person name="Heuer A."/>
            <person name="Rast P."/>
            <person name="Oberbeckmann S."/>
            <person name="Bunk B."/>
            <person name="Jeske O."/>
            <person name="Meyerdierks A."/>
            <person name="Storesund J.E."/>
            <person name="Kallscheuer N."/>
            <person name="Luecker S."/>
            <person name="Lage O.M."/>
            <person name="Pohl T."/>
            <person name="Merkel B.J."/>
            <person name="Hornburger P."/>
            <person name="Mueller R.-W."/>
            <person name="Bruemmer F."/>
            <person name="Labrenz M."/>
            <person name="Spormann A.M."/>
            <person name="Op den Camp H."/>
            <person name="Overmann J."/>
            <person name="Amann R."/>
            <person name="Jetten M.S.M."/>
            <person name="Mascher T."/>
            <person name="Medema M.H."/>
            <person name="Devos D.P."/>
            <person name="Kaster A.-K."/>
            <person name="Ovreas L."/>
            <person name="Rohde M."/>
            <person name="Galperin M.Y."/>
            <person name="Jogler C."/>
        </authorList>
    </citation>
    <scope>NUCLEOTIDE SEQUENCE [LARGE SCALE GENOMIC DNA]</scope>
    <source>
        <strain evidence="3 4">Pla85_3_4</strain>
    </source>
</reference>
<organism evidence="3 4">
    <name type="scientific">Lignipirellula cremea</name>
    <dbReference type="NCBI Taxonomy" id="2528010"/>
    <lineage>
        <taxon>Bacteria</taxon>
        <taxon>Pseudomonadati</taxon>
        <taxon>Planctomycetota</taxon>
        <taxon>Planctomycetia</taxon>
        <taxon>Pirellulales</taxon>
        <taxon>Pirellulaceae</taxon>
        <taxon>Lignipirellula</taxon>
    </lineage>
</organism>
<protein>
    <submittedName>
        <fullName evidence="3">Caspase domain protein</fullName>
    </submittedName>
</protein>
<dbReference type="GO" id="GO:0006508">
    <property type="term" value="P:proteolysis"/>
    <property type="evidence" value="ECO:0007669"/>
    <property type="project" value="InterPro"/>
</dbReference>
<dbReference type="Proteomes" id="UP000317648">
    <property type="component" value="Chromosome"/>
</dbReference>
<feature type="chain" id="PRO_5022126617" evidence="1">
    <location>
        <begin position="27"/>
        <end position="762"/>
    </location>
</feature>
<dbReference type="SUPFAM" id="SSF52129">
    <property type="entry name" value="Caspase-like"/>
    <property type="match status" value="1"/>
</dbReference>
<gene>
    <name evidence="3" type="ORF">Pla8534_18100</name>
</gene>
<feature type="domain" description="Peptidase C14 caspase" evidence="2">
    <location>
        <begin position="43"/>
        <end position="280"/>
    </location>
</feature>
<name>A0A518DQD3_9BACT</name>
<dbReference type="InterPro" id="IPR029030">
    <property type="entry name" value="Caspase-like_dom_sf"/>
</dbReference>
<dbReference type="PANTHER" id="PTHR48104">
    <property type="entry name" value="METACASPASE-4"/>
    <property type="match status" value="1"/>
</dbReference>
<proteinExistence type="predicted"/>
<sequence precursor="true">MSRQRSCFPVCTWPAILCSVLFYAGAASNSLGEDRLANGEQPRFALLVGVSRYEHLREQLDGCTNDVQAMKEMLQSRFGFLESDIVTLLDDQATGNAIREQWRILQERVSASAKAGRQPFVLFHFSGHGSQVLDQAQGDPDCDELDGLDETLVPYDAVKQGGDQDLRDDEVYAFVDAICRNQQAKLWLVLDCCHSGTGARGTTKIRQLHRGHLQPVVPDGQRNVESRRLPPGSVFLSACRASEVEPEFQENGKTYGLMTRFLVELLNKEPKVSRMTYDLLRESIVTRYRSHRSVAQAPTPTLEYGDAGILQESIVDGVGLDRRPLWPVDNIDGDRTKALMKAGTLHGVTPGSLFEIYESPDRVLWDAPAQAPQNGESLGWLIVEKVDGSTATCRAFTWDGDKRTETDLPADFRRGFAVERYHDNGDEALRVRVVQAISPSVDRPLKETSADAPAVVRHAFQAAVKPDESPWLKWVDEDSACDVVLRIDGQYAAVFPATGVASAPSTALDERDRLVPATLVGGWGPLDLHNPEQAVTQLQDLLRRITRARNLIAIASRQQAASTSLAGAQNRVQAAIELLRVEEVDEQFMVTKSHRWKTASTAGKTTGQYLMRDGDEFAFRVVNQETSGKPIFVTVLHVDSNMGIDQIHPWQAEAGAVAEGEQKLEAGASLLVPGYFVCNGDDEAPVYGPRWAIVLATREPNQFHLLAQQGLPVTRDASKSPLESLLLEQVEFRTRGGFSRRRKPIQYDTSWGAASVQWLVTP</sequence>